<dbReference type="EMBL" id="BSSD01000001">
    <property type="protein sequence ID" value="GLW89397.1"/>
    <property type="molecule type" value="Genomic_DNA"/>
</dbReference>
<evidence type="ECO:0000313" key="2">
    <source>
        <dbReference type="Proteomes" id="UP001165042"/>
    </source>
</evidence>
<gene>
    <name evidence="1" type="ORF">Aglo03_02130</name>
</gene>
<dbReference type="AlphaFoldDB" id="A0A9W6QHC5"/>
<reference evidence="1" key="1">
    <citation type="submission" date="2023-02" db="EMBL/GenBank/DDBJ databases">
        <title>Actinokineospora globicatena NBRC 15670.</title>
        <authorList>
            <person name="Ichikawa N."/>
            <person name="Sato H."/>
            <person name="Tonouchi N."/>
        </authorList>
    </citation>
    <scope>NUCLEOTIDE SEQUENCE</scope>
    <source>
        <strain evidence="1">NBRC 15670</strain>
    </source>
</reference>
<sequence length="124" mass="13585">MGERFRASADNLLQHGYTCRVRASDSAVTVLVAAQGKSVCELALREGTTFGSDQLDFTFAWPRLSYNGINGTVSATWDPDAGQPALLFHDYTAFGSGNHSLPDADALFAALWEKIIRHLENTHR</sequence>
<evidence type="ECO:0000313" key="1">
    <source>
        <dbReference type="EMBL" id="GLW89397.1"/>
    </source>
</evidence>
<dbReference type="Proteomes" id="UP001165042">
    <property type="component" value="Unassembled WGS sequence"/>
</dbReference>
<comment type="caution">
    <text evidence="1">The sequence shown here is derived from an EMBL/GenBank/DDBJ whole genome shotgun (WGS) entry which is preliminary data.</text>
</comment>
<organism evidence="1 2">
    <name type="scientific">Actinokineospora globicatena</name>
    <dbReference type="NCBI Taxonomy" id="103729"/>
    <lineage>
        <taxon>Bacteria</taxon>
        <taxon>Bacillati</taxon>
        <taxon>Actinomycetota</taxon>
        <taxon>Actinomycetes</taxon>
        <taxon>Pseudonocardiales</taxon>
        <taxon>Pseudonocardiaceae</taxon>
        <taxon>Actinokineospora</taxon>
    </lineage>
</organism>
<name>A0A9W6QHC5_9PSEU</name>
<dbReference type="RefSeq" id="WP_285606677.1">
    <property type="nucleotide sequence ID" value="NZ_BSSD01000001.1"/>
</dbReference>
<keyword evidence="2" id="KW-1185">Reference proteome</keyword>
<proteinExistence type="predicted"/>
<protein>
    <submittedName>
        <fullName evidence="1">Uncharacterized protein</fullName>
    </submittedName>
</protein>
<accession>A0A9W6QHC5</accession>